<comment type="similarity">
    <text evidence="1 3">Belongs to the sulfotransferase 1 family.</text>
</comment>
<evidence type="ECO:0000259" key="5">
    <source>
        <dbReference type="Pfam" id="PF00685"/>
    </source>
</evidence>
<name>C0PKJ0_MAIZE</name>
<dbReference type="Pfam" id="PF00685">
    <property type="entry name" value="Sulfotransfer_1"/>
    <property type="match status" value="1"/>
</dbReference>
<dbReference type="PANTHER" id="PTHR11783">
    <property type="entry name" value="SULFOTRANSFERASE SULT"/>
    <property type="match status" value="1"/>
</dbReference>
<dbReference type="AlphaFoldDB" id="C0PKJ0"/>
<dbReference type="Gramene" id="Zm00001eb053040_T001">
    <property type="protein sequence ID" value="Zm00001eb053040_P001"/>
    <property type="gene ID" value="Zm00001eb053040"/>
</dbReference>
<keyword evidence="8" id="KW-1185">Reference proteome</keyword>
<evidence type="ECO:0000313" key="8">
    <source>
        <dbReference type="Proteomes" id="UP000007305"/>
    </source>
</evidence>
<organism evidence="6">
    <name type="scientific">Zea mays</name>
    <name type="common">Maize</name>
    <dbReference type="NCBI Taxonomy" id="4577"/>
    <lineage>
        <taxon>Eukaryota</taxon>
        <taxon>Viridiplantae</taxon>
        <taxon>Streptophyta</taxon>
        <taxon>Embryophyta</taxon>
        <taxon>Tracheophyta</taxon>
        <taxon>Spermatophyta</taxon>
        <taxon>Magnoliopsida</taxon>
        <taxon>Liliopsida</taxon>
        <taxon>Poales</taxon>
        <taxon>Poaceae</taxon>
        <taxon>PACMAD clade</taxon>
        <taxon>Panicoideae</taxon>
        <taxon>Andropogonodae</taxon>
        <taxon>Andropogoneae</taxon>
        <taxon>Tripsacinae</taxon>
        <taxon>Zea</taxon>
    </lineage>
</organism>
<dbReference type="EMBL" id="BT068809">
    <property type="protein sequence ID" value="ACN35706.1"/>
    <property type="molecule type" value="mRNA"/>
</dbReference>
<evidence type="ECO:0000256" key="1">
    <source>
        <dbReference type="ARBA" id="ARBA00005771"/>
    </source>
</evidence>
<dbReference type="HOGENOM" id="CLU_1087266_0_0_1"/>
<reference evidence="7" key="4">
    <citation type="submission" date="2021-05" db="UniProtKB">
        <authorList>
            <consortium name="EnsemblPlants"/>
        </authorList>
    </citation>
    <scope>IDENTIFICATION</scope>
    <source>
        <strain evidence="7">cv. B73</strain>
    </source>
</reference>
<reference evidence="7" key="3">
    <citation type="submission" date="2019-07" db="EMBL/GenBank/DDBJ databases">
        <authorList>
            <person name="Seetharam A."/>
            <person name="Woodhouse M."/>
            <person name="Cannon E."/>
        </authorList>
    </citation>
    <scope>NUCLEOTIDE SEQUENCE [LARGE SCALE GENOMIC DNA]</scope>
    <source>
        <strain evidence="7">cv. B73</strain>
    </source>
</reference>
<dbReference type="EnsemblPlants" id="Zm00001eb053040_T001">
    <property type="protein sequence ID" value="Zm00001eb053040_P001"/>
    <property type="gene ID" value="Zm00001eb053040"/>
</dbReference>
<sequence length="256" mass="28094">MAQVPSESSKSDAETSPPADKAPPEISSPECYSDLVSTRPARGGWVQPLVLYQNYWLTPGRLQHIIPVKELYKPRADDIVLVTYPKCGTTWLKALAFAITTRSRHAFAAHPLLARHPQELVPHLELPALAGDLADVEKLAALPEASRDSPTPFPAPAGRVRLPRRVPVPASQGRLRLVVVLRERHAAQRLLLLLRGPRRRVEHVLRGVLAVGPLLGALPRVLEGELGEASAYPVLEVRRDRGRPGEGCQDACRLLL</sequence>
<feature type="region of interest" description="Disordered" evidence="4">
    <location>
        <begin position="1"/>
        <end position="30"/>
    </location>
</feature>
<reference evidence="6" key="1">
    <citation type="journal article" date="2009" name="PLoS Genet.">
        <title>Sequencing, mapping, and analysis of 27,455 maize full-length cDNAs.</title>
        <authorList>
            <person name="Soderlund C."/>
            <person name="Descour A."/>
            <person name="Kudrna D."/>
            <person name="Bomhoff M."/>
            <person name="Boyd L."/>
            <person name="Currie J."/>
            <person name="Angelova A."/>
            <person name="Collura K."/>
            <person name="Wissotski M."/>
            <person name="Ashley E."/>
            <person name="Morrow D."/>
            <person name="Fernandes J."/>
            <person name="Walbot V."/>
            <person name="Yu Y."/>
        </authorList>
    </citation>
    <scope>NUCLEOTIDE SEQUENCE</scope>
    <source>
        <strain evidence="6">B73</strain>
    </source>
</reference>
<accession>C0PKJ0</accession>
<dbReference type="Gene3D" id="3.40.50.300">
    <property type="entry name" value="P-loop containing nucleotide triphosphate hydrolases"/>
    <property type="match status" value="1"/>
</dbReference>
<dbReference type="Proteomes" id="UP000007305">
    <property type="component" value="Chromosome 1"/>
</dbReference>
<dbReference type="InterPro" id="IPR027417">
    <property type="entry name" value="P-loop_NTPase"/>
</dbReference>
<evidence type="ECO:0000313" key="6">
    <source>
        <dbReference type="EMBL" id="ACN35706.1"/>
    </source>
</evidence>
<proteinExistence type="evidence at transcript level"/>
<dbReference type="EC" id="2.8.2.-" evidence="3"/>
<evidence type="ECO:0000256" key="4">
    <source>
        <dbReference type="SAM" id="MobiDB-lite"/>
    </source>
</evidence>
<evidence type="ECO:0000313" key="7">
    <source>
        <dbReference type="EnsemblPlants" id="Zm00001eb053040_P001"/>
    </source>
</evidence>
<evidence type="ECO:0000256" key="2">
    <source>
        <dbReference type="ARBA" id="ARBA00022679"/>
    </source>
</evidence>
<keyword evidence="2 3" id="KW-0808">Transferase</keyword>
<dbReference type="GO" id="GO:0008146">
    <property type="term" value="F:sulfotransferase activity"/>
    <property type="evidence" value="ECO:0007669"/>
    <property type="project" value="InterPro"/>
</dbReference>
<dbReference type="InterPro" id="IPR000863">
    <property type="entry name" value="Sulfotransferase_dom"/>
</dbReference>
<dbReference type="SUPFAM" id="SSF52540">
    <property type="entry name" value="P-loop containing nucleoside triphosphate hydrolases"/>
    <property type="match status" value="1"/>
</dbReference>
<evidence type="ECO:0000256" key="3">
    <source>
        <dbReference type="RuleBase" id="RU361155"/>
    </source>
</evidence>
<protein>
    <recommendedName>
        <fullName evidence="3">Sulfotransferase</fullName>
        <ecNumber evidence="3">2.8.2.-</ecNumber>
    </recommendedName>
</protein>
<feature type="domain" description="Sulfotransferase" evidence="5">
    <location>
        <begin position="77"/>
        <end position="128"/>
    </location>
</feature>
<reference evidence="8" key="2">
    <citation type="submission" date="2015-12" db="EMBL/GenBank/DDBJ databases">
        <title>Update maize B73 reference genome by single molecule sequencing technologies.</title>
        <authorList>
            <consortium name="Maize Genome Sequencing Project"/>
            <person name="Ware D."/>
        </authorList>
    </citation>
    <scope>NUCLEOTIDE SEQUENCE [LARGE SCALE GENOMIC DNA]</scope>
    <source>
        <strain evidence="8">cv. B73</strain>
    </source>
</reference>